<dbReference type="SUPFAM" id="SSF47413">
    <property type="entry name" value="lambda repressor-like DNA-binding domains"/>
    <property type="match status" value="1"/>
</dbReference>
<dbReference type="CDD" id="cd00093">
    <property type="entry name" value="HTH_XRE"/>
    <property type="match status" value="1"/>
</dbReference>
<dbReference type="SMART" id="SM00530">
    <property type="entry name" value="HTH_XRE"/>
    <property type="match status" value="1"/>
</dbReference>
<dbReference type="InterPro" id="IPR001387">
    <property type="entry name" value="Cro/C1-type_HTH"/>
</dbReference>
<dbReference type="Pfam" id="PF13443">
    <property type="entry name" value="HTH_26"/>
    <property type="match status" value="1"/>
</dbReference>
<proteinExistence type="predicted"/>
<feature type="domain" description="HTH cro/C1-type" evidence="1">
    <location>
        <begin position="6"/>
        <end position="62"/>
    </location>
</feature>
<evidence type="ECO:0000259" key="1">
    <source>
        <dbReference type="PROSITE" id="PS50943"/>
    </source>
</evidence>
<name>A0A6M8BD42_9CYAN</name>
<dbReference type="KEGG" id="theu:HPC62_00365"/>
<dbReference type="PANTHER" id="PTHR37301">
    <property type="entry name" value="DNA-BINDING PROTEIN-RELATED"/>
    <property type="match status" value="1"/>
</dbReference>
<evidence type="ECO:0000313" key="2">
    <source>
        <dbReference type="EMBL" id="QKD84678.1"/>
    </source>
</evidence>
<sequence>MIHWRLAVIMAERNISNNELAEMLGMHPTSISRMKTRRQFTRIDEPTLNALCEALQCQPGDLMVYEPDDSRPNKT</sequence>
<keyword evidence="3" id="KW-1185">Reference proteome</keyword>
<gene>
    <name evidence="2" type="ORF">HPC62_00365</name>
</gene>
<dbReference type="AlphaFoldDB" id="A0A6M8BD42"/>
<dbReference type="GO" id="GO:0003677">
    <property type="term" value="F:DNA binding"/>
    <property type="evidence" value="ECO:0007669"/>
    <property type="project" value="InterPro"/>
</dbReference>
<dbReference type="Gene3D" id="1.10.260.40">
    <property type="entry name" value="lambda repressor-like DNA-binding domains"/>
    <property type="match status" value="1"/>
</dbReference>
<dbReference type="PANTHER" id="PTHR37301:SF1">
    <property type="entry name" value="DNA-BINDING PROTEIN"/>
    <property type="match status" value="1"/>
</dbReference>
<reference evidence="2 3" key="1">
    <citation type="submission" date="2020-05" db="EMBL/GenBank/DDBJ databases">
        <title>Complete genome sequence of of a novel Thermoleptolyngbya strain isolated from hot springs of Ganzi, Sichuan China.</title>
        <authorList>
            <person name="Tang J."/>
            <person name="Daroch M."/>
            <person name="Li L."/>
            <person name="Waleron K."/>
            <person name="Waleron M."/>
            <person name="Waleron M."/>
        </authorList>
    </citation>
    <scope>NUCLEOTIDE SEQUENCE [LARGE SCALE GENOMIC DNA]</scope>
    <source>
        <strain evidence="2 3">PKUAC-SCTA183</strain>
    </source>
</reference>
<accession>A0A6M8BD42</accession>
<dbReference type="Proteomes" id="UP000505210">
    <property type="component" value="Chromosome"/>
</dbReference>
<dbReference type="EMBL" id="CP053661">
    <property type="protein sequence ID" value="QKD84678.1"/>
    <property type="molecule type" value="Genomic_DNA"/>
</dbReference>
<dbReference type="InterPro" id="IPR010982">
    <property type="entry name" value="Lambda_DNA-bd_dom_sf"/>
</dbReference>
<protein>
    <submittedName>
        <fullName evidence="2">Helix-turn-helix transcriptional regulator</fullName>
    </submittedName>
</protein>
<dbReference type="PROSITE" id="PS50943">
    <property type="entry name" value="HTH_CROC1"/>
    <property type="match status" value="1"/>
</dbReference>
<evidence type="ECO:0000313" key="3">
    <source>
        <dbReference type="Proteomes" id="UP000505210"/>
    </source>
</evidence>
<organism evidence="2 3">
    <name type="scientific">Thermoleptolyngbya sichuanensis A183</name>
    <dbReference type="NCBI Taxonomy" id="2737172"/>
    <lineage>
        <taxon>Bacteria</taxon>
        <taxon>Bacillati</taxon>
        <taxon>Cyanobacteriota</taxon>
        <taxon>Cyanophyceae</taxon>
        <taxon>Oculatellales</taxon>
        <taxon>Oculatellaceae</taxon>
        <taxon>Thermoleptolyngbya</taxon>
        <taxon>Thermoleptolyngbya sichuanensis</taxon>
    </lineage>
</organism>